<keyword evidence="4 6" id="KW-1133">Transmembrane helix</keyword>
<dbReference type="Proteomes" id="UP000323136">
    <property type="component" value="Unassembled WGS sequence"/>
</dbReference>
<evidence type="ECO:0000256" key="5">
    <source>
        <dbReference type="ARBA" id="ARBA00023136"/>
    </source>
</evidence>
<dbReference type="RefSeq" id="WP_148868946.1">
    <property type="nucleotide sequence ID" value="NZ_VNIA01000001.1"/>
</dbReference>
<dbReference type="InterPro" id="IPR011701">
    <property type="entry name" value="MFS"/>
</dbReference>
<evidence type="ECO:0000313" key="8">
    <source>
        <dbReference type="EMBL" id="TYQ00191.1"/>
    </source>
</evidence>
<dbReference type="GO" id="GO:0022857">
    <property type="term" value="F:transmembrane transporter activity"/>
    <property type="evidence" value="ECO:0007669"/>
    <property type="project" value="InterPro"/>
</dbReference>
<protein>
    <submittedName>
        <fullName evidence="8">Putative MFS family arabinose efflux permease</fullName>
    </submittedName>
</protein>
<dbReference type="InterPro" id="IPR036259">
    <property type="entry name" value="MFS_trans_sf"/>
</dbReference>
<evidence type="ECO:0000259" key="7">
    <source>
        <dbReference type="PROSITE" id="PS50850"/>
    </source>
</evidence>
<dbReference type="PROSITE" id="PS00216">
    <property type="entry name" value="SUGAR_TRANSPORT_1"/>
    <property type="match status" value="1"/>
</dbReference>
<dbReference type="OrthoDB" id="9815624at2"/>
<organism evidence="8 9">
    <name type="scientific">Tenacibaculum adriaticum</name>
    <dbReference type="NCBI Taxonomy" id="413713"/>
    <lineage>
        <taxon>Bacteria</taxon>
        <taxon>Pseudomonadati</taxon>
        <taxon>Bacteroidota</taxon>
        <taxon>Flavobacteriia</taxon>
        <taxon>Flavobacteriales</taxon>
        <taxon>Flavobacteriaceae</taxon>
        <taxon>Tenacibaculum</taxon>
    </lineage>
</organism>
<dbReference type="GO" id="GO:0005886">
    <property type="term" value="C:plasma membrane"/>
    <property type="evidence" value="ECO:0007669"/>
    <property type="project" value="UniProtKB-SubCell"/>
</dbReference>
<sequence length="389" mass="42291">MNKLINNNRLRIIFAITIVSVMGVASLTPAFPKMADTLNLTKVQIGLLISAFAFPGIFLAPILGIIADRVGRKEILVPSLFLFAIAGFGIFFIHDFKIMVVLRVFQGIGAASLGALNTTLIGDFFEDEQRSVAMGYNASILSISTGVYPLVGGVLASFAWFYPFILPLLAIPIALLVFNDLPEPKIQKTANIKQYLKAISCNISKKEVIGVFVLGVFTFIILYGAFITYFPILLHQRFGFSSTLIGVIFSLTSIMAALVASQIGKLTNTFGSLTLLKVAFLLYFIVCMSIPFVHSIYFLILLVPLFGIAQALNMPSLQIILANIAPDEQRAAFMSLNGMVIRLGQTLGPIIIGIGYAVYSVQGAYFFASVIAIIGIIILLTMFSKLKST</sequence>
<dbReference type="PANTHER" id="PTHR43124">
    <property type="entry name" value="PURINE EFFLUX PUMP PBUE"/>
    <property type="match status" value="1"/>
</dbReference>
<evidence type="ECO:0000256" key="3">
    <source>
        <dbReference type="ARBA" id="ARBA00022692"/>
    </source>
</evidence>
<keyword evidence="5 6" id="KW-0472">Membrane</keyword>
<comment type="caution">
    <text evidence="8">The sequence shown here is derived from an EMBL/GenBank/DDBJ whole genome shotgun (WGS) entry which is preliminary data.</text>
</comment>
<feature type="transmembrane region" description="Helical" evidence="6">
    <location>
        <begin position="12"/>
        <end position="31"/>
    </location>
</feature>
<dbReference type="InterPro" id="IPR020846">
    <property type="entry name" value="MFS_dom"/>
</dbReference>
<feature type="transmembrane region" description="Helical" evidence="6">
    <location>
        <begin position="43"/>
        <end position="63"/>
    </location>
</feature>
<dbReference type="PROSITE" id="PS50850">
    <property type="entry name" value="MFS"/>
    <property type="match status" value="1"/>
</dbReference>
<feature type="transmembrane region" description="Helical" evidence="6">
    <location>
        <begin position="365"/>
        <end position="383"/>
    </location>
</feature>
<evidence type="ECO:0000256" key="4">
    <source>
        <dbReference type="ARBA" id="ARBA00022989"/>
    </source>
</evidence>
<evidence type="ECO:0000313" key="9">
    <source>
        <dbReference type="Proteomes" id="UP000323136"/>
    </source>
</evidence>
<keyword evidence="9" id="KW-1185">Reference proteome</keyword>
<feature type="transmembrane region" description="Helical" evidence="6">
    <location>
        <begin position="157"/>
        <end position="178"/>
    </location>
</feature>
<dbReference type="EMBL" id="VNIA01000001">
    <property type="protein sequence ID" value="TYQ00191.1"/>
    <property type="molecule type" value="Genomic_DNA"/>
</dbReference>
<keyword evidence="3 6" id="KW-0812">Transmembrane</keyword>
<accession>A0A5S5DW35</accession>
<feature type="domain" description="Major facilitator superfamily (MFS) profile" evidence="7">
    <location>
        <begin position="9"/>
        <end position="387"/>
    </location>
</feature>
<dbReference type="PRINTS" id="PR01036">
    <property type="entry name" value="TCRTETB"/>
</dbReference>
<feature type="transmembrane region" description="Helical" evidence="6">
    <location>
        <begin position="133"/>
        <end position="151"/>
    </location>
</feature>
<dbReference type="CDD" id="cd17474">
    <property type="entry name" value="MFS_YfmO_like"/>
    <property type="match status" value="1"/>
</dbReference>
<dbReference type="InterPro" id="IPR050189">
    <property type="entry name" value="MFS_Efflux_Transporters"/>
</dbReference>
<evidence type="ECO:0000256" key="6">
    <source>
        <dbReference type="SAM" id="Phobius"/>
    </source>
</evidence>
<feature type="transmembrane region" description="Helical" evidence="6">
    <location>
        <begin position="208"/>
        <end position="232"/>
    </location>
</feature>
<dbReference type="InterPro" id="IPR005829">
    <property type="entry name" value="Sugar_transporter_CS"/>
</dbReference>
<name>A0A5S5DW35_9FLAO</name>
<proteinExistence type="predicted"/>
<feature type="transmembrane region" description="Helical" evidence="6">
    <location>
        <begin position="339"/>
        <end position="359"/>
    </location>
</feature>
<evidence type="ECO:0000256" key="1">
    <source>
        <dbReference type="ARBA" id="ARBA00004651"/>
    </source>
</evidence>
<dbReference type="AlphaFoldDB" id="A0A5S5DW35"/>
<dbReference type="SUPFAM" id="SSF103473">
    <property type="entry name" value="MFS general substrate transporter"/>
    <property type="match status" value="1"/>
</dbReference>
<gene>
    <name evidence="8" type="ORF">C7447_101801</name>
</gene>
<feature type="transmembrane region" description="Helical" evidence="6">
    <location>
        <begin position="75"/>
        <end position="94"/>
    </location>
</feature>
<feature type="transmembrane region" description="Helical" evidence="6">
    <location>
        <begin position="100"/>
        <end position="121"/>
    </location>
</feature>
<evidence type="ECO:0000256" key="2">
    <source>
        <dbReference type="ARBA" id="ARBA00022475"/>
    </source>
</evidence>
<dbReference type="Pfam" id="PF07690">
    <property type="entry name" value="MFS_1"/>
    <property type="match status" value="1"/>
</dbReference>
<keyword evidence="2" id="KW-1003">Cell membrane</keyword>
<dbReference type="Gene3D" id="1.20.1250.20">
    <property type="entry name" value="MFS general substrate transporter like domains"/>
    <property type="match status" value="1"/>
</dbReference>
<dbReference type="PANTHER" id="PTHR43124:SF3">
    <property type="entry name" value="CHLORAMPHENICOL EFFLUX PUMP RV0191"/>
    <property type="match status" value="1"/>
</dbReference>
<reference evidence="8 9" key="1">
    <citation type="submission" date="2019-07" db="EMBL/GenBank/DDBJ databases">
        <title>Genomic Encyclopedia of Type Strains, Phase IV (KMG-IV): sequencing the most valuable type-strain genomes for metagenomic binning, comparative biology and taxonomic classification.</title>
        <authorList>
            <person name="Goeker M."/>
        </authorList>
    </citation>
    <scope>NUCLEOTIDE SEQUENCE [LARGE SCALE GENOMIC DNA]</scope>
    <source>
        <strain evidence="8 9">DSM 18961</strain>
    </source>
</reference>
<feature type="transmembrane region" description="Helical" evidence="6">
    <location>
        <begin position="238"/>
        <end position="259"/>
    </location>
</feature>
<comment type="subcellular location">
    <subcellularLocation>
        <location evidence="1">Cell membrane</location>
        <topology evidence="1">Multi-pass membrane protein</topology>
    </subcellularLocation>
</comment>